<dbReference type="OrthoDB" id="7064929at2"/>
<evidence type="ECO:0000313" key="1">
    <source>
        <dbReference type="EMBL" id="QEM82543.1"/>
    </source>
</evidence>
<dbReference type="Pfam" id="PF05488">
    <property type="entry name" value="PAAR_motif"/>
    <property type="match status" value="1"/>
</dbReference>
<dbReference type="CDD" id="cd14744">
    <property type="entry name" value="PAAR_CT_2"/>
    <property type="match status" value="1"/>
</dbReference>
<accession>A0A5C1NIT1</accession>
<dbReference type="EMBL" id="CP038437">
    <property type="protein sequence ID" value="QEM82543.1"/>
    <property type="molecule type" value="Genomic_DNA"/>
</dbReference>
<dbReference type="Proteomes" id="UP000324285">
    <property type="component" value="Chromosome"/>
</dbReference>
<dbReference type="Gene3D" id="2.60.200.60">
    <property type="match status" value="1"/>
</dbReference>
<keyword evidence="2" id="KW-1185">Reference proteome</keyword>
<dbReference type="AlphaFoldDB" id="A0A5C1NIT1"/>
<evidence type="ECO:0000313" key="2">
    <source>
        <dbReference type="Proteomes" id="UP000324285"/>
    </source>
</evidence>
<reference evidence="1" key="1">
    <citation type="submission" date="2021-02" db="EMBL/GenBank/DDBJ databases">
        <title>Strain Y2R2, a novel species of the genus Halomonas.</title>
        <authorList>
            <person name="Huang H."/>
        </authorList>
    </citation>
    <scope>NUCLEOTIDE SEQUENCE</scope>
    <source>
        <strain evidence="1">Y2R2</strain>
    </source>
</reference>
<protein>
    <submittedName>
        <fullName evidence="1">PAAR domain-containing protein</fullName>
    </submittedName>
</protein>
<sequence length="87" mass="8645">MRPLILVGDSTSHGGTVLEGASSTFVQGKSVARVGDKVSCPKNGHSPAVIVSGDATTLIDGKPVARHGDKCSCGAALIASVTDTGII</sequence>
<proteinExistence type="predicted"/>
<organism evidence="1 2">
    <name type="scientific">Halomonas binhaiensis</name>
    <dbReference type="NCBI Taxonomy" id="2562282"/>
    <lineage>
        <taxon>Bacteria</taxon>
        <taxon>Pseudomonadati</taxon>
        <taxon>Pseudomonadota</taxon>
        <taxon>Gammaproteobacteria</taxon>
        <taxon>Oceanospirillales</taxon>
        <taxon>Halomonadaceae</taxon>
        <taxon>Halomonas</taxon>
    </lineage>
</organism>
<dbReference type="InterPro" id="IPR008727">
    <property type="entry name" value="PAAR_motif"/>
</dbReference>
<gene>
    <name evidence="1" type="ORF">E4T21_14050</name>
</gene>
<name>A0A5C1NIT1_9GAMM</name>
<dbReference type="KEGG" id="hbh:E4T21_14050"/>
<dbReference type="RefSeq" id="WP_149285667.1">
    <property type="nucleotide sequence ID" value="NZ_CP038437.2"/>
</dbReference>